<feature type="non-terminal residue" evidence="2">
    <location>
        <position position="1"/>
    </location>
</feature>
<comment type="caution">
    <text evidence="2">The sequence shown here is derived from an EMBL/GenBank/DDBJ whole genome shotgun (WGS) entry which is preliminary data.</text>
</comment>
<evidence type="ECO:0000256" key="1">
    <source>
        <dbReference type="SAM" id="MobiDB-lite"/>
    </source>
</evidence>
<keyword evidence="3" id="KW-1185">Reference proteome</keyword>
<feature type="compositionally biased region" description="Basic and acidic residues" evidence="1">
    <location>
        <begin position="162"/>
        <end position="178"/>
    </location>
</feature>
<evidence type="ECO:0000313" key="3">
    <source>
        <dbReference type="Proteomes" id="UP000309340"/>
    </source>
</evidence>
<reference evidence="2 3" key="1">
    <citation type="submission" date="2017-03" db="EMBL/GenBank/DDBJ databases">
        <title>Genomes of endolithic fungi from Antarctica.</title>
        <authorList>
            <person name="Coleine C."/>
            <person name="Masonjones S."/>
            <person name="Stajich J.E."/>
        </authorList>
    </citation>
    <scope>NUCLEOTIDE SEQUENCE [LARGE SCALE GENOMIC DNA]</scope>
    <source>
        <strain evidence="2 3">CCFEE 5184</strain>
    </source>
</reference>
<feature type="compositionally biased region" description="Polar residues" evidence="1">
    <location>
        <begin position="20"/>
        <end position="44"/>
    </location>
</feature>
<sequence length="338" mass="36117">FKIGSEVLRCAQLEAEGWLSETSSRSDSPGSASNGQYGNGQQIPRSAPHLAAAPRPKQLRPRPTFIAGSPFESDSDNADANYTHAATGLDSPELSPKSTRYHPASRGWTSVNRRDMHAVPPPPPSPHNTPVGSVSHLLLTEPRSFPPVTTWRSLGLSASDAAPEKRIQMPAGAHEKLRSQKRRMSVQALGEDAEYTAVSSSGRGGSESEGDEVEVGEVTSTSPSPSSRGATTTKKKKRQRREGEYQPALTPDDASASLPLTLSRHSTPVEMKEAGTRETAEAREAEAGGTEAGKGVCLKYNATDARAARWLLNLSVRDSQLACGPRGMKGQKRKAIAF</sequence>
<proteinExistence type="predicted"/>
<dbReference type="AlphaFoldDB" id="A0A4U0VME2"/>
<organism evidence="2 3">
    <name type="scientific">Friedmanniomyces simplex</name>
    <dbReference type="NCBI Taxonomy" id="329884"/>
    <lineage>
        <taxon>Eukaryota</taxon>
        <taxon>Fungi</taxon>
        <taxon>Dikarya</taxon>
        <taxon>Ascomycota</taxon>
        <taxon>Pezizomycotina</taxon>
        <taxon>Dothideomycetes</taxon>
        <taxon>Dothideomycetidae</taxon>
        <taxon>Mycosphaerellales</taxon>
        <taxon>Teratosphaeriaceae</taxon>
        <taxon>Friedmanniomyces</taxon>
    </lineage>
</organism>
<dbReference type="Proteomes" id="UP000309340">
    <property type="component" value="Unassembled WGS sequence"/>
</dbReference>
<dbReference type="EMBL" id="NAJQ01001990">
    <property type="protein sequence ID" value="TKA50172.1"/>
    <property type="molecule type" value="Genomic_DNA"/>
</dbReference>
<gene>
    <name evidence="2" type="ORF">B0A55_13133</name>
</gene>
<dbReference type="STRING" id="329884.A0A4U0VME2"/>
<feature type="compositionally biased region" description="Basic and acidic residues" evidence="1">
    <location>
        <begin position="270"/>
        <end position="286"/>
    </location>
</feature>
<protein>
    <submittedName>
        <fullName evidence="2">Uncharacterized protein</fullName>
    </submittedName>
</protein>
<accession>A0A4U0VME2</accession>
<evidence type="ECO:0000313" key="2">
    <source>
        <dbReference type="EMBL" id="TKA50172.1"/>
    </source>
</evidence>
<name>A0A4U0VME2_9PEZI</name>
<feature type="region of interest" description="Disordered" evidence="1">
    <location>
        <begin position="17"/>
        <end position="290"/>
    </location>
</feature>